<feature type="compositionally biased region" description="Basic and acidic residues" evidence="1">
    <location>
        <begin position="360"/>
        <end position="379"/>
    </location>
</feature>
<feature type="compositionally biased region" description="Polar residues" evidence="1">
    <location>
        <begin position="321"/>
        <end position="334"/>
    </location>
</feature>
<dbReference type="AlphaFoldDB" id="A0AAD4NNV6"/>
<feature type="compositionally biased region" description="Basic and acidic residues" evidence="1">
    <location>
        <begin position="293"/>
        <end position="306"/>
    </location>
</feature>
<name>A0AAD4NNV6_9PLEO</name>
<protein>
    <submittedName>
        <fullName evidence="2">Uncharacterized protein</fullName>
    </submittedName>
</protein>
<sequence length="482" mass="54256">MEESRETRPRRSFGECMADFDKLEHQTYGKFTAELSSLKGLFNNLTFTLLEVSSQQAIVLTGQTCYEMFVEARNPLATESSTANYGILPAFNAKVTGAMKDKVLRTYSRVLDLEKETDTLLDNIRDELAEQVLSTMEMMWAKRSAQSEKELEEKDSQEEKWSEVMENLRNEKNMIAAAEGSIAEREKALENRSRELEKGYHTKVQKSVEERLREEKTKLADRLSTAEAKALQYAKVVHKNEVLEAKISQGDLEKKLLKYKDRDDEANALREGYDQLSNDIQVLQTEKSELQVDIDELKREQERLPKEYQSSSEPGHVDQPAASSPRPSATTPLDRQTAELQHLGALRAVWQTALDNATIKTKDSTNKKEARREKIREAEQQLQKSKPAPKSKPHRGSGIQSTPKNPRIQEQVVSNGTSNGQEELQSSAGTLGTLQKPRVAPEAFPVLSSPAGKKATQPKAWKSLRLVDVPKEQPSGAQKRSG</sequence>
<dbReference type="EMBL" id="JAANER010000004">
    <property type="protein sequence ID" value="KAG9191137.1"/>
    <property type="molecule type" value="Genomic_DNA"/>
</dbReference>
<accession>A0AAD4NNV6</accession>
<feature type="region of interest" description="Disordered" evidence="1">
    <location>
        <begin position="293"/>
        <end position="340"/>
    </location>
</feature>
<evidence type="ECO:0000313" key="3">
    <source>
        <dbReference type="Proteomes" id="UP001199106"/>
    </source>
</evidence>
<reference evidence="2" key="1">
    <citation type="submission" date="2021-07" db="EMBL/GenBank/DDBJ databases">
        <title>Genome Resource of American Ginseng Black Spot Pathogen Alternaria panax.</title>
        <authorList>
            <person name="Qiu C."/>
            <person name="Wang W."/>
            <person name="Liu Z."/>
        </authorList>
    </citation>
    <scope>NUCLEOTIDE SEQUENCE</scope>
    <source>
        <strain evidence="2">BNCC115425</strain>
    </source>
</reference>
<proteinExistence type="predicted"/>
<feature type="region of interest" description="Disordered" evidence="1">
    <location>
        <begin position="360"/>
        <end position="482"/>
    </location>
</feature>
<gene>
    <name evidence="2" type="ORF">G6011_09225</name>
</gene>
<evidence type="ECO:0000256" key="1">
    <source>
        <dbReference type="SAM" id="MobiDB-lite"/>
    </source>
</evidence>
<evidence type="ECO:0000313" key="2">
    <source>
        <dbReference type="EMBL" id="KAG9191137.1"/>
    </source>
</evidence>
<keyword evidence="3" id="KW-1185">Reference proteome</keyword>
<organism evidence="2 3">
    <name type="scientific">Alternaria panax</name>
    <dbReference type="NCBI Taxonomy" id="48097"/>
    <lineage>
        <taxon>Eukaryota</taxon>
        <taxon>Fungi</taxon>
        <taxon>Dikarya</taxon>
        <taxon>Ascomycota</taxon>
        <taxon>Pezizomycotina</taxon>
        <taxon>Dothideomycetes</taxon>
        <taxon>Pleosporomycetidae</taxon>
        <taxon>Pleosporales</taxon>
        <taxon>Pleosporineae</taxon>
        <taxon>Pleosporaceae</taxon>
        <taxon>Alternaria</taxon>
        <taxon>Alternaria sect. Panax</taxon>
    </lineage>
</organism>
<dbReference type="Proteomes" id="UP001199106">
    <property type="component" value="Unassembled WGS sequence"/>
</dbReference>
<comment type="caution">
    <text evidence="2">The sequence shown here is derived from an EMBL/GenBank/DDBJ whole genome shotgun (WGS) entry which is preliminary data.</text>
</comment>
<feature type="compositionally biased region" description="Polar residues" evidence="1">
    <location>
        <begin position="411"/>
        <end position="433"/>
    </location>
</feature>